<reference evidence="2" key="1">
    <citation type="journal article" date="2020" name="Stud. Mycol.">
        <title>101 Dothideomycetes genomes: a test case for predicting lifestyles and emergence of pathogens.</title>
        <authorList>
            <person name="Haridas S."/>
            <person name="Albert R."/>
            <person name="Binder M."/>
            <person name="Bloem J."/>
            <person name="Labutti K."/>
            <person name="Salamov A."/>
            <person name="Andreopoulos B."/>
            <person name="Baker S."/>
            <person name="Barry K."/>
            <person name="Bills G."/>
            <person name="Bluhm B."/>
            <person name="Cannon C."/>
            <person name="Castanera R."/>
            <person name="Culley D."/>
            <person name="Daum C."/>
            <person name="Ezra D."/>
            <person name="Gonzalez J."/>
            <person name="Henrissat B."/>
            <person name="Kuo A."/>
            <person name="Liang C."/>
            <person name="Lipzen A."/>
            <person name="Lutzoni F."/>
            <person name="Magnuson J."/>
            <person name="Mondo S."/>
            <person name="Nolan M."/>
            <person name="Ohm R."/>
            <person name="Pangilinan J."/>
            <person name="Park H.-J."/>
            <person name="Ramirez L."/>
            <person name="Alfaro M."/>
            <person name="Sun H."/>
            <person name="Tritt A."/>
            <person name="Yoshinaga Y."/>
            <person name="Zwiers L.-H."/>
            <person name="Turgeon B."/>
            <person name="Goodwin S."/>
            <person name="Spatafora J."/>
            <person name="Crous P."/>
            <person name="Grigoriev I."/>
        </authorList>
    </citation>
    <scope>NUCLEOTIDE SEQUENCE</scope>
    <source>
        <strain evidence="2">CBS 116005</strain>
    </source>
</reference>
<evidence type="ECO:0000313" key="3">
    <source>
        <dbReference type="Proteomes" id="UP000799436"/>
    </source>
</evidence>
<name>A0A6G1LG54_9PEZI</name>
<proteinExistence type="predicted"/>
<dbReference type="PROSITE" id="PS50096">
    <property type="entry name" value="IQ"/>
    <property type="match status" value="1"/>
</dbReference>
<protein>
    <submittedName>
        <fullName evidence="2">Uncharacterized protein</fullName>
    </submittedName>
</protein>
<evidence type="ECO:0000256" key="1">
    <source>
        <dbReference type="SAM" id="MobiDB-lite"/>
    </source>
</evidence>
<evidence type="ECO:0000313" key="2">
    <source>
        <dbReference type="EMBL" id="KAF2771933.1"/>
    </source>
</evidence>
<dbReference type="AlphaFoldDB" id="A0A6G1LG54"/>
<dbReference type="OrthoDB" id="7344096at2759"/>
<feature type="region of interest" description="Disordered" evidence="1">
    <location>
        <begin position="1"/>
        <end position="64"/>
    </location>
</feature>
<keyword evidence="3" id="KW-1185">Reference proteome</keyword>
<gene>
    <name evidence="2" type="ORF">EJ03DRAFT_267792</name>
</gene>
<feature type="compositionally biased region" description="Basic and acidic residues" evidence="1">
    <location>
        <begin position="33"/>
        <end position="49"/>
    </location>
</feature>
<dbReference type="EMBL" id="ML995817">
    <property type="protein sequence ID" value="KAF2771933.1"/>
    <property type="molecule type" value="Genomic_DNA"/>
</dbReference>
<organism evidence="2 3">
    <name type="scientific">Teratosphaeria nubilosa</name>
    <dbReference type="NCBI Taxonomy" id="161662"/>
    <lineage>
        <taxon>Eukaryota</taxon>
        <taxon>Fungi</taxon>
        <taxon>Dikarya</taxon>
        <taxon>Ascomycota</taxon>
        <taxon>Pezizomycotina</taxon>
        <taxon>Dothideomycetes</taxon>
        <taxon>Dothideomycetidae</taxon>
        <taxon>Mycosphaerellales</taxon>
        <taxon>Teratosphaeriaceae</taxon>
        <taxon>Teratosphaeria</taxon>
    </lineage>
</organism>
<accession>A0A6G1LG54</accession>
<sequence>MEPQDHPNRDLPAASQHDHYALPPPEQLKVIKTKQDEQARKIRERRAAEAETDETADSTAQSHAAEVIQRNYRGYRSRRAMKGYGLDPSTRWIEAVKEGR</sequence>
<dbReference type="Proteomes" id="UP000799436">
    <property type="component" value="Unassembled WGS sequence"/>
</dbReference>